<dbReference type="InterPro" id="IPR029024">
    <property type="entry name" value="TerB-like"/>
</dbReference>
<reference evidence="2 3" key="2">
    <citation type="submission" date="2018-03" db="EMBL/GenBank/DDBJ databases">
        <title>The ancient ancestry and fast evolution of plastids.</title>
        <authorList>
            <person name="Moore K.R."/>
            <person name="Magnabosco C."/>
            <person name="Momper L."/>
            <person name="Gold D.A."/>
            <person name="Bosak T."/>
            <person name="Fournier G.P."/>
        </authorList>
    </citation>
    <scope>NUCLEOTIDE SEQUENCE [LARGE SCALE GENOMIC DNA]</scope>
    <source>
        <strain evidence="2 3">ULC007</strain>
    </source>
</reference>
<evidence type="ECO:0000313" key="3">
    <source>
        <dbReference type="Proteomes" id="UP000238634"/>
    </source>
</evidence>
<accession>A0A2T1DHV6</accession>
<dbReference type="CDD" id="cd07176">
    <property type="entry name" value="terB"/>
    <property type="match status" value="1"/>
</dbReference>
<name>A0A2T1DHV6_9CYAN</name>
<reference evidence="2 3" key="1">
    <citation type="submission" date="2018-02" db="EMBL/GenBank/DDBJ databases">
        <authorList>
            <person name="Cohen D.B."/>
            <person name="Kent A.D."/>
        </authorList>
    </citation>
    <scope>NUCLEOTIDE SEQUENCE [LARGE SCALE GENOMIC DNA]</scope>
    <source>
        <strain evidence="2 3">ULC007</strain>
    </source>
</reference>
<dbReference type="OrthoDB" id="573455at2"/>
<dbReference type="EMBL" id="PVWG01000007">
    <property type="protein sequence ID" value="PSB20062.1"/>
    <property type="molecule type" value="Genomic_DNA"/>
</dbReference>
<proteinExistence type="predicted"/>
<dbReference type="STRING" id="1920490.GCA_001895925_03835"/>
<evidence type="ECO:0000313" key="2">
    <source>
        <dbReference type="EMBL" id="PSB20062.1"/>
    </source>
</evidence>
<sequence>MPKRRLPTKGTQSQVALEPEVAIAAIAIFAAYADEEVNEDEGYALDEMLSGLGIGLYEDFSDEDLHELGAKVSALVQEEGADAVFAQAIESLSDRDLKEVAFIVTMAVLAVDGEVPEAEEEYLEDLRQALKISDDRAQELMAEMFSDEEEEEEEEE</sequence>
<dbReference type="AlphaFoldDB" id="A0A2T1DHV6"/>
<comment type="caution">
    <text evidence="2">The sequence shown here is derived from an EMBL/GenBank/DDBJ whole genome shotgun (WGS) entry which is preliminary data.</text>
</comment>
<feature type="domain" description="Co-chaperone DjlA N-terminal" evidence="1">
    <location>
        <begin position="21"/>
        <end position="139"/>
    </location>
</feature>
<dbReference type="Gene3D" id="1.10.3680.10">
    <property type="entry name" value="TerB-like"/>
    <property type="match status" value="1"/>
</dbReference>
<dbReference type="Pfam" id="PF05099">
    <property type="entry name" value="TerB"/>
    <property type="match status" value="1"/>
</dbReference>
<organism evidence="2 3">
    <name type="scientific">Phormidesmis priestleyi ULC007</name>
    <dbReference type="NCBI Taxonomy" id="1920490"/>
    <lineage>
        <taxon>Bacteria</taxon>
        <taxon>Bacillati</taxon>
        <taxon>Cyanobacteriota</taxon>
        <taxon>Cyanophyceae</taxon>
        <taxon>Leptolyngbyales</taxon>
        <taxon>Leptolyngbyaceae</taxon>
        <taxon>Phormidesmis</taxon>
    </lineage>
</organism>
<gene>
    <name evidence="2" type="ORF">C7B65_08370</name>
</gene>
<dbReference type="Proteomes" id="UP000238634">
    <property type="component" value="Unassembled WGS sequence"/>
</dbReference>
<dbReference type="InterPro" id="IPR007791">
    <property type="entry name" value="DjlA_N"/>
</dbReference>
<keyword evidence="3" id="KW-1185">Reference proteome</keyword>
<dbReference type="RefSeq" id="WP_073070925.1">
    <property type="nucleotide sequence ID" value="NZ_MPPI01000009.1"/>
</dbReference>
<protein>
    <recommendedName>
        <fullName evidence="1">Co-chaperone DjlA N-terminal domain-containing protein</fullName>
    </recommendedName>
</protein>
<evidence type="ECO:0000259" key="1">
    <source>
        <dbReference type="Pfam" id="PF05099"/>
    </source>
</evidence>
<dbReference type="SUPFAM" id="SSF158682">
    <property type="entry name" value="TerB-like"/>
    <property type="match status" value="1"/>
</dbReference>